<protein>
    <recommendedName>
        <fullName evidence="3">RNA polymerase sigma-70 region 2 domain-containing protein</fullName>
    </recommendedName>
</protein>
<dbReference type="RefSeq" id="WP_213427353.1">
    <property type="nucleotide sequence ID" value="NZ_AP031286.1"/>
</dbReference>
<gene>
    <name evidence="1" type="ORF">WJ0W_005401</name>
</gene>
<reference evidence="1" key="1">
    <citation type="submission" date="2022-06" db="EMBL/GenBank/DDBJ databases">
        <authorList>
            <person name="Dietemann V."/>
            <person name="Ory F."/>
            <person name="Dainat B."/>
            <person name="Oberhansli S."/>
        </authorList>
    </citation>
    <scope>NUCLEOTIDE SEQUENCE</scope>
    <source>
        <strain evidence="1">Ena-SAMPLE-TAB-26-04-2022-14:26:32:270-5432</strain>
    </source>
</reference>
<sequence>MDANGDDVIRTAGLLLGDRHGAEDISQDVFWTCSAAFIRSRITAACGHGS</sequence>
<dbReference type="EMBL" id="CALYLO010000009">
    <property type="protein sequence ID" value="CAH8248146.1"/>
    <property type="molecule type" value="Genomic_DNA"/>
</dbReference>
<organism evidence="1 2">
    <name type="scientific">Paenibacillus melissococcoides</name>
    <dbReference type="NCBI Taxonomy" id="2912268"/>
    <lineage>
        <taxon>Bacteria</taxon>
        <taxon>Bacillati</taxon>
        <taxon>Bacillota</taxon>
        <taxon>Bacilli</taxon>
        <taxon>Bacillales</taxon>
        <taxon>Paenibacillaceae</taxon>
        <taxon>Paenibacillus</taxon>
    </lineage>
</organism>
<comment type="caution">
    <text evidence="1">The sequence shown here is derived from an EMBL/GenBank/DDBJ whole genome shotgun (WGS) entry which is preliminary data.</text>
</comment>
<name>A0ABN8UAI2_9BACL</name>
<keyword evidence="2" id="KW-1185">Reference proteome</keyword>
<evidence type="ECO:0008006" key="3">
    <source>
        <dbReference type="Google" id="ProtNLM"/>
    </source>
</evidence>
<evidence type="ECO:0000313" key="2">
    <source>
        <dbReference type="Proteomes" id="UP001154322"/>
    </source>
</evidence>
<proteinExistence type="predicted"/>
<dbReference type="Proteomes" id="UP001154322">
    <property type="component" value="Unassembled WGS sequence"/>
</dbReference>
<accession>A0ABN8UAI2</accession>
<evidence type="ECO:0000313" key="1">
    <source>
        <dbReference type="EMBL" id="CAH8248146.1"/>
    </source>
</evidence>